<dbReference type="STRING" id="867902.Ornrh_1794"/>
<keyword evidence="1" id="KW-0732">Signal</keyword>
<organism evidence="3 4">
    <name type="scientific">Ornithobacterium rhinotracheale (strain ATCC 51463 / DSM 15997 / CCUG 23171 / CIP 104009 / LMG 9086)</name>
    <dbReference type="NCBI Taxonomy" id="867902"/>
    <lineage>
        <taxon>Bacteria</taxon>
        <taxon>Pseudomonadati</taxon>
        <taxon>Bacteroidota</taxon>
        <taxon>Flavobacteriia</taxon>
        <taxon>Flavobacteriales</taxon>
        <taxon>Weeksellaceae</taxon>
        <taxon>Ornithobacterium</taxon>
    </lineage>
</organism>
<evidence type="ECO:0000256" key="1">
    <source>
        <dbReference type="SAM" id="SignalP"/>
    </source>
</evidence>
<feature type="domain" description="Beta-lactamase-related" evidence="2">
    <location>
        <begin position="63"/>
        <end position="369"/>
    </location>
</feature>
<dbReference type="RefSeq" id="WP_014791466.1">
    <property type="nucleotide sequence ID" value="NC_018016.1"/>
</dbReference>
<dbReference type="SUPFAM" id="SSF56601">
    <property type="entry name" value="beta-lactamase/transpeptidase-like"/>
    <property type="match status" value="1"/>
</dbReference>
<feature type="signal peptide" evidence="1">
    <location>
        <begin position="1"/>
        <end position="22"/>
    </location>
</feature>
<dbReference type="InterPro" id="IPR012338">
    <property type="entry name" value="Beta-lactam/transpept-like"/>
</dbReference>
<protein>
    <submittedName>
        <fullName evidence="3">Penicillin-binding protein, beta-lactamase class C</fullName>
    </submittedName>
</protein>
<dbReference type="PANTHER" id="PTHR46825:SF9">
    <property type="entry name" value="BETA-LACTAMASE-RELATED DOMAIN-CONTAINING PROTEIN"/>
    <property type="match status" value="1"/>
</dbReference>
<accession>I4A1W0</accession>
<dbReference type="GeneID" id="71569849"/>
<gene>
    <name evidence="3" type="ordered locus">Ornrh_1794</name>
</gene>
<dbReference type="Proteomes" id="UP000006051">
    <property type="component" value="Chromosome"/>
</dbReference>
<feature type="chain" id="PRO_5003685415" evidence="1">
    <location>
        <begin position="23"/>
        <end position="412"/>
    </location>
</feature>
<dbReference type="GeneID" id="97258402"/>
<dbReference type="AlphaFoldDB" id="I4A1W0"/>
<dbReference type="HOGENOM" id="CLU_020027_0_1_10"/>
<sequence length="412" mass="47325">MRLIFYTLCVALLFACNSKSDATSPVGSKEALSYPVYAKPDVKLPYNKKALAAFKREKKSYLDAFYKNYWEANKVSGGLLVAKNGEIIYEKYIGFSDKEKNKALTQDTPIHLASISKVLTGVAVLRLVQENKLKLDQLVSNVLPAFPYKDVTIRDLLTHRSGLQNYAYFQPHKRFWREDKMKNNYDVLEYLANGLCQVHNQPNKNFSYSNTNYALLALIIEKVTGERYPIAMQKMVFEPFGMNHTFVFDYKNPREVSKSYTFKGELWPESDLDAIYGDKNIYSTPRDILQLDRAMYADNFLTPELKTLMKKGYSNEKEGVKNYGLGIRMMQWDSGDKLLYHNGWWHGNYTSYVRGEQDTLTIVALGNQRNRSVYSAFSLAGVLGKYPVDLEKVKNAHLLNESHRDSLTLQAE</sequence>
<evidence type="ECO:0000313" key="4">
    <source>
        <dbReference type="Proteomes" id="UP000006051"/>
    </source>
</evidence>
<evidence type="ECO:0000259" key="2">
    <source>
        <dbReference type="Pfam" id="PF00144"/>
    </source>
</evidence>
<dbReference type="Gene3D" id="3.40.710.10">
    <property type="entry name" value="DD-peptidase/beta-lactamase superfamily"/>
    <property type="match status" value="1"/>
</dbReference>
<dbReference type="PATRIC" id="fig|867902.3.peg.1739"/>
<proteinExistence type="predicted"/>
<dbReference type="EMBL" id="CP003283">
    <property type="protein sequence ID" value="AFL97944.1"/>
    <property type="molecule type" value="Genomic_DNA"/>
</dbReference>
<name>I4A1W0_ORNRL</name>
<dbReference type="InterPro" id="IPR001466">
    <property type="entry name" value="Beta-lactam-related"/>
</dbReference>
<dbReference type="KEGG" id="orh:Ornrh_1794"/>
<dbReference type="InterPro" id="IPR050491">
    <property type="entry name" value="AmpC-like"/>
</dbReference>
<keyword evidence="4" id="KW-1185">Reference proteome</keyword>
<reference evidence="3 4" key="1">
    <citation type="submission" date="2012-06" db="EMBL/GenBank/DDBJ databases">
        <title>The complete genome of Ornithobacterium rhinotracheale DSM 15997.</title>
        <authorList>
            <consortium name="US DOE Joint Genome Institute (JGI-PGF)"/>
            <person name="Lucas S."/>
            <person name="Copeland A."/>
            <person name="Lapidus A."/>
            <person name="Goodwin L."/>
            <person name="Pitluck S."/>
            <person name="Peters L."/>
            <person name="Mikhailova N."/>
            <person name="Teshima H."/>
            <person name="Kyrpides N."/>
            <person name="Mavromatis K."/>
            <person name="Pagani I."/>
            <person name="Ivanova N."/>
            <person name="Ovchinnikova G."/>
            <person name="Zeytun A."/>
            <person name="Detter J.C."/>
            <person name="Han C."/>
            <person name="Land M."/>
            <person name="Hauser L."/>
            <person name="Markowitz V."/>
            <person name="Cheng J.-F."/>
            <person name="Hugenholtz P."/>
            <person name="Woyke T."/>
            <person name="Wu D."/>
            <person name="Lang E."/>
            <person name="Kopitz M."/>
            <person name="Brambilla E."/>
            <person name="Klenk H.-P."/>
            <person name="Eisen J.A."/>
        </authorList>
    </citation>
    <scope>NUCLEOTIDE SEQUENCE [LARGE SCALE GENOMIC DNA]</scope>
    <source>
        <strain evidence="4">ATCC 51463 / DSM 15997 / CCUG 23171 / LMG 9086</strain>
    </source>
</reference>
<dbReference type="PROSITE" id="PS51257">
    <property type="entry name" value="PROKAR_LIPOPROTEIN"/>
    <property type="match status" value="1"/>
</dbReference>
<dbReference type="Pfam" id="PF00144">
    <property type="entry name" value="Beta-lactamase"/>
    <property type="match status" value="1"/>
</dbReference>
<dbReference type="PANTHER" id="PTHR46825">
    <property type="entry name" value="D-ALANYL-D-ALANINE-CARBOXYPEPTIDASE/ENDOPEPTIDASE AMPH"/>
    <property type="match status" value="1"/>
</dbReference>
<evidence type="ECO:0000313" key="3">
    <source>
        <dbReference type="EMBL" id="AFL97944.1"/>
    </source>
</evidence>
<dbReference type="eggNOG" id="COG1680">
    <property type="taxonomic scope" value="Bacteria"/>
</dbReference>